<keyword evidence="4" id="KW-1185">Reference proteome</keyword>
<dbReference type="CDD" id="cd16936">
    <property type="entry name" value="HATPase_RsbW-like"/>
    <property type="match status" value="1"/>
</dbReference>
<evidence type="ECO:0000313" key="3">
    <source>
        <dbReference type="EMBL" id="MDT0378407.1"/>
    </source>
</evidence>
<dbReference type="InterPro" id="IPR050267">
    <property type="entry name" value="Anti-sigma-factor_SerPK"/>
</dbReference>
<dbReference type="PANTHER" id="PTHR35526:SF3">
    <property type="entry name" value="ANTI-SIGMA-F FACTOR RSBW"/>
    <property type="match status" value="1"/>
</dbReference>
<proteinExistence type="predicted"/>
<keyword evidence="3" id="KW-0067">ATP-binding</keyword>
<sequence>MANRRRQAAYENAFPADVARLSGVRRLTTAHARLWGLDTTAVDDAELIVDELFTNAVRHGSRTGDHVTLSLVLDGPELHIAVGDTGRGTPQRHIPGPGDESGRGLFLIDALAAKWGVDHVGATGQRTWAVLTLPSRPAGRDPQTAA</sequence>
<protein>
    <submittedName>
        <fullName evidence="3">ATP-binding protein</fullName>
    </submittedName>
</protein>
<evidence type="ECO:0000256" key="1">
    <source>
        <dbReference type="ARBA" id="ARBA00022527"/>
    </source>
</evidence>
<feature type="domain" description="Histidine kinase/HSP90-like ATPase" evidence="2">
    <location>
        <begin position="14"/>
        <end position="127"/>
    </location>
</feature>
<dbReference type="SUPFAM" id="SSF55874">
    <property type="entry name" value="ATPase domain of HSP90 chaperone/DNA topoisomerase II/histidine kinase"/>
    <property type="match status" value="1"/>
</dbReference>
<dbReference type="InterPro" id="IPR003594">
    <property type="entry name" value="HATPase_dom"/>
</dbReference>
<keyword evidence="1" id="KW-0723">Serine/threonine-protein kinase</keyword>
<dbReference type="EMBL" id="JAVREQ010000003">
    <property type="protein sequence ID" value="MDT0378407.1"/>
    <property type="molecule type" value="Genomic_DNA"/>
</dbReference>
<keyword evidence="1" id="KW-0418">Kinase</keyword>
<evidence type="ECO:0000313" key="4">
    <source>
        <dbReference type="Proteomes" id="UP001183414"/>
    </source>
</evidence>
<reference evidence="4" key="1">
    <citation type="submission" date="2023-07" db="EMBL/GenBank/DDBJ databases">
        <title>30 novel species of actinomycetes from the DSMZ collection.</title>
        <authorList>
            <person name="Nouioui I."/>
        </authorList>
    </citation>
    <scope>NUCLEOTIDE SEQUENCE [LARGE SCALE GENOMIC DNA]</scope>
    <source>
        <strain evidence="4">DSM 42041</strain>
    </source>
</reference>
<evidence type="ECO:0000259" key="2">
    <source>
        <dbReference type="Pfam" id="PF13581"/>
    </source>
</evidence>
<dbReference type="GO" id="GO:0005524">
    <property type="term" value="F:ATP binding"/>
    <property type="evidence" value="ECO:0007669"/>
    <property type="project" value="UniProtKB-KW"/>
</dbReference>
<dbReference type="RefSeq" id="WP_311672292.1">
    <property type="nucleotide sequence ID" value="NZ_JAVREQ010000003.1"/>
</dbReference>
<name>A0ABU2NQV9_9ACTN</name>
<accession>A0ABU2NQV9</accession>
<keyword evidence="3" id="KW-0547">Nucleotide-binding</keyword>
<gene>
    <name evidence="3" type="ORF">RM572_06380</name>
</gene>
<organism evidence="3 4">
    <name type="scientific">Streptomyces hazeniae</name>
    <dbReference type="NCBI Taxonomy" id="3075538"/>
    <lineage>
        <taxon>Bacteria</taxon>
        <taxon>Bacillati</taxon>
        <taxon>Actinomycetota</taxon>
        <taxon>Actinomycetes</taxon>
        <taxon>Kitasatosporales</taxon>
        <taxon>Streptomycetaceae</taxon>
        <taxon>Streptomyces</taxon>
    </lineage>
</organism>
<keyword evidence="1" id="KW-0808">Transferase</keyword>
<dbReference type="Gene3D" id="3.30.565.10">
    <property type="entry name" value="Histidine kinase-like ATPase, C-terminal domain"/>
    <property type="match status" value="1"/>
</dbReference>
<dbReference type="InterPro" id="IPR036890">
    <property type="entry name" value="HATPase_C_sf"/>
</dbReference>
<dbReference type="PANTHER" id="PTHR35526">
    <property type="entry name" value="ANTI-SIGMA-F FACTOR RSBW-RELATED"/>
    <property type="match status" value="1"/>
</dbReference>
<dbReference type="Pfam" id="PF13581">
    <property type="entry name" value="HATPase_c_2"/>
    <property type="match status" value="1"/>
</dbReference>
<dbReference type="Proteomes" id="UP001183414">
    <property type="component" value="Unassembled WGS sequence"/>
</dbReference>
<comment type="caution">
    <text evidence="3">The sequence shown here is derived from an EMBL/GenBank/DDBJ whole genome shotgun (WGS) entry which is preliminary data.</text>
</comment>